<dbReference type="EMBL" id="CP010767">
    <property type="protein sequence ID" value="ATG43754.1"/>
    <property type="molecule type" value="Genomic_DNA"/>
</dbReference>
<evidence type="ECO:0000313" key="2">
    <source>
        <dbReference type="EMBL" id="ATG43754.1"/>
    </source>
</evidence>
<reference evidence="2 3" key="1">
    <citation type="journal article" date="2017" name="Front. Microbiol.">
        <title>Phaeobacter piscinae sp. nov., a species of the Roseobacter group and potential aquaculture probiont.</title>
        <authorList>
            <person name="Sonnenschein E.C."/>
            <person name="Phippen C.B.W."/>
            <person name="Nielsen K.F."/>
            <person name="Mateiu R.V."/>
            <person name="Melchiorsen J."/>
            <person name="Gram L."/>
            <person name="Overmann J."/>
            <person name="Freese H.M."/>
        </authorList>
    </citation>
    <scope>NUCLEOTIDE SEQUENCE [LARGE SCALE GENOMIC DNA]</scope>
    <source>
        <strain evidence="2 3">P13</strain>
    </source>
</reference>
<organism evidence="2 3">
    <name type="scientific">Phaeobacter piscinae</name>
    <dbReference type="NCBI Taxonomy" id="1580596"/>
    <lineage>
        <taxon>Bacteria</taxon>
        <taxon>Pseudomonadati</taxon>
        <taxon>Pseudomonadota</taxon>
        <taxon>Alphaproteobacteria</taxon>
        <taxon>Rhodobacterales</taxon>
        <taxon>Roseobacteraceae</taxon>
        <taxon>Phaeobacter</taxon>
    </lineage>
</organism>
<dbReference type="Proteomes" id="UP000218606">
    <property type="component" value="Chromosome"/>
</dbReference>
<protein>
    <submittedName>
        <fullName evidence="2">T5domain protein</fullName>
    </submittedName>
</protein>
<dbReference type="SMART" id="SM00974">
    <property type="entry name" value="T5orf172"/>
    <property type="match status" value="1"/>
</dbReference>
<gene>
    <name evidence="2" type="ORF">PhaeoP13_01818</name>
</gene>
<sequence length="411" mass="46776">MPRPTLDDIFAEPDEFGLLQVAAQKQFASKSDGGTAVLSDVTRFFERHGRLPDPDAEDHEEMRLGTIWDKLRQAPTQDMLEADSLGLLAATEPEHANWRDEPAEEFIPESLDDIFADDDLEVPAEFSDLRHVTPSVERHQPEHRAEFFPCQDFDQFEAKFSQIQAALEAGERKTRIVEKWAVIEPVAGDVFIRNGLLCLVVERMRKSSGGLSQEDRLRLVLSNGTESDPMVASFRKALNDDKTARSVQKVGLGPLDPEWEADQLAVTGTIYVAKSMSDDPNIRPHRDILHKIGVTSQDVKRRVADAKNDPTFLLAPVEVVATYQLENLPREKVESLLHRFFEAARPAELFILDRFGKKVHPKEWFFVLPEHVSHATKLIQEGRLHEFWYDVSSQNLVKRCPKKQTKRVRTP</sequence>
<dbReference type="AlphaFoldDB" id="A0AAN1LAT9"/>
<evidence type="ECO:0000313" key="3">
    <source>
        <dbReference type="Proteomes" id="UP000218606"/>
    </source>
</evidence>
<proteinExistence type="predicted"/>
<name>A0AAN1LAT9_9RHOB</name>
<feature type="domain" description="Bacteriophage T5 Orf172 DNA-binding" evidence="1">
    <location>
        <begin position="284"/>
        <end position="379"/>
    </location>
</feature>
<dbReference type="Pfam" id="PF13455">
    <property type="entry name" value="MUG113"/>
    <property type="match status" value="1"/>
</dbReference>
<accession>A0AAN1LAT9</accession>
<dbReference type="InterPro" id="IPR018306">
    <property type="entry name" value="Phage_T5_Orf172_DNA-bd"/>
</dbReference>
<evidence type="ECO:0000259" key="1">
    <source>
        <dbReference type="SMART" id="SM00974"/>
    </source>
</evidence>
<dbReference type="RefSeq" id="WP_096871549.1">
    <property type="nucleotide sequence ID" value="NZ_CP010715.1"/>
</dbReference>